<name>A0AAV3XQU4_9CYAN</name>
<evidence type="ECO:0000313" key="2">
    <source>
        <dbReference type="EMBL" id="GET44166.1"/>
    </source>
</evidence>
<dbReference type="GO" id="GO:0006397">
    <property type="term" value="P:mRNA processing"/>
    <property type="evidence" value="ECO:0007669"/>
    <property type="project" value="InterPro"/>
</dbReference>
<accession>A0AAV3XQU4</accession>
<evidence type="ECO:0000313" key="3">
    <source>
        <dbReference type="Proteomes" id="UP001050975"/>
    </source>
</evidence>
<organism evidence="2 3">
    <name type="scientific">Microseira wollei NIES-4236</name>
    <dbReference type="NCBI Taxonomy" id="2530354"/>
    <lineage>
        <taxon>Bacteria</taxon>
        <taxon>Bacillati</taxon>
        <taxon>Cyanobacteriota</taxon>
        <taxon>Cyanophyceae</taxon>
        <taxon>Oscillatoriophycideae</taxon>
        <taxon>Aerosakkonematales</taxon>
        <taxon>Aerosakkonemataceae</taxon>
        <taxon>Microseira</taxon>
    </lineage>
</organism>
<protein>
    <recommendedName>
        <fullName evidence="1">Domain X domain-containing protein</fullName>
    </recommendedName>
</protein>
<dbReference type="Proteomes" id="UP001050975">
    <property type="component" value="Unassembled WGS sequence"/>
</dbReference>
<proteinExistence type="predicted"/>
<dbReference type="InterPro" id="IPR024937">
    <property type="entry name" value="Domain_X"/>
</dbReference>
<sequence length="135" mass="15985">MRSGKAIHLGQRVSDDAYILSQYPGKYRGRVEYYRMADNLHTLSRLKWIMELSLVKTLAHKFKTTCQKIYQHYRATIETRDGTYKVLQVTVERDGKPPLITHFGGVCLRWNKWVKIDDNQANHIWKYDWEVVQGL</sequence>
<keyword evidence="3" id="KW-1185">Reference proteome</keyword>
<comment type="caution">
    <text evidence="2">The sequence shown here is derived from an EMBL/GenBank/DDBJ whole genome shotgun (WGS) entry which is preliminary data.</text>
</comment>
<reference evidence="2" key="1">
    <citation type="submission" date="2019-10" db="EMBL/GenBank/DDBJ databases">
        <title>Draft genome sequece of Microseira wollei NIES-4236.</title>
        <authorList>
            <person name="Yamaguchi H."/>
            <person name="Suzuki S."/>
            <person name="Kawachi M."/>
        </authorList>
    </citation>
    <scope>NUCLEOTIDE SEQUENCE</scope>
    <source>
        <strain evidence="2">NIES-4236</strain>
    </source>
</reference>
<dbReference type="EMBL" id="BLAY01000300">
    <property type="protein sequence ID" value="GET44166.1"/>
    <property type="molecule type" value="Genomic_DNA"/>
</dbReference>
<gene>
    <name evidence="2" type="ORF">MiSe_89920</name>
</gene>
<feature type="domain" description="Domain X" evidence="1">
    <location>
        <begin position="15"/>
        <end position="74"/>
    </location>
</feature>
<evidence type="ECO:0000259" key="1">
    <source>
        <dbReference type="Pfam" id="PF01348"/>
    </source>
</evidence>
<dbReference type="RefSeq" id="WP_226593738.1">
    <property type="nucleotide sequence ID" value="NZ_BLAY01000300.1"/>
</dbReference>
<dbReference type="GO" id="GO:0005737">
    <property type="term" value="C:cytoplasm"/>
    <property type="evidence" value="ECO:0007669"/>
    <property type="project" value="UniProtKB-ARBA"/>
</dbReference>
<dbReference type="Pfam" id="PF01348">
    <property type="entry name" value="Intron_maturas2"/>
    <property type="match status" value="1"/>
</dbReference>
<dbReference type="AlphaFoldDB" id="A0AAV3XQU4"/>